<sequence>MTAKGKMGGSSSFLGRGNFSSPGASRRDFEGLAVECFRRRRIMKNFNEEMVKPHDPSNGLPYSHVILACFRVLFDSVHRLYHVCICNGEPSHSYANAVKSMTICSSVANLKIETTIHARRSRLPGHNVYTAHSPSPFMHAHNIMNIENQ</sequence>
<dbReference type="AlphaFoldDB" id="A0AAN9K9V7"/>
<accession>A0AAN9K9V7</accession>
<keyword evidence="2" id="KW-1185">Reference proteome</keyword>
<comment type="caution">
    <text evidence="1">The sequence shown here is derived from an EMBL/GenBank/DDBJ whole genome shotgun (WGS) entry which is preliminary data.</text>
</comment>
<evidence type="ECO:0000313" key="2">
    <source>
        <dbReference type="Proteomes" id="UP001367508"/>
    </source>
</evidence>
<dbReference type="Proteomes" id="UP001367508">
    <property type="component" value="Unassembled WGS sequence"/>
</dbReference>
<dbReference type="EMBL" id="JAYMYQ010000009">
    <property type="protein sequence ID" value="KAK7312959.1"/>
    <property type="molecule type" value="Genomic_DNA"/>
</dbReference>
<name>A0AAN9K9V7_CANGL</name>
<organism evidence="1 2">
    <name type="scientific">Canavalia gladiata</name>
    <name type="common">Sword bean</name>
    <name type="synonym">Dolichos gladiatus</name>
    <dbReference type="NCBI Taxonomy" id="3824"/>
    <lineage>
        <taxon>Eukaryota</taxon>
        <taxon>Viridiplantae</taxon>
        <taxon>Streptophyta</taxon>
        <taxon>Embryophyta</taxon>
        <taxon>Tracheophyta</taxon>
        <taxon>Spermatophyta</taxon>
        <taxon>Magnoliopsida</taxon>
        <taxon>eudicotyledons</taxon>
        <taxon>Gunneridae</taxon>
        <taxon>Pentapetalae</taxon>
        <taxon>rosids</taxon>
        <taxon>fabids</taxon>
        <taxon>Fabales</taxon>
        <taxon>Fabaceae</taxon>
        <taxon>Papilionoideae</taxon>
        <taxon>50 kb inversion clade</taxon>
        <taxon>NPAAA clade</taxon>
        <taxon>indigoferoid/millettioid clade</taxon>
        <taxon>Phaseoleae</taxon>
        <taxon>Canavalia</taxon>
    </lineage>
</organism>
<protein>
    <submittedName>
        <fullName evidence="1">Uncharacterized protein</fullName>
    </submittedName>
</protein>
<evidence type="ECO:0000313" key="1">
    <source>
        <dbReference type="EMBL" id="KAK7312959.1"/>
    </source>
</evidence>
<gene>
    <name evidence="1" type="ORF">VNO77_37236</name>
</gene>
<proteinExistence type="predicted"/>
<reference evidence="1 2" key="1">
    <citation type="submission" date="2024-01" db="EMBL/GenBank/DDBJ databases">
        <title>The genomes of 5 underutilized Papilionoideae crops provide insights into root nodulation and disease resistanc.</title>
        <authorList>
            <person name="Jiang F."/>
        </authorList>
    </citation>
    <scope>NUCLEOTIDE SEQUENCE [LARGE SCALE GENOMIC DNA]</scope>
    <source>
        <strain evidence="1">LVBAO_FW01</strain>
        <tissue evidence="1">Leaves</tissue>
    </source>
</reference>